<feature type="coiled-coil region" evidence="9">
    <location>
        <begin position="381"/>
        <end position="408"/>
    </location>
</feature>
<dbReference type="PROSITE" id="PS01159">
    <property type="entry name" value="WW_DOMAIN_1"/>
    <property type="match status" value="1"/>
</dbReference>
<evidence type="ECO:0000313" key="14">
    <source>
        <dbReference type="Proteomes" id="UP000002009"/>
    </source>
</evidence>
<feature type="compositionally biased region" description="Basic and acidic residues" evidence="10">
    <location>
        <begin position="701"/>
        <end position="721"/>
    </location>
</feature>
<comment type="function">
    <text evidence="6">Binds the phosphorylated C-terminal domain (CTD) of the largest subunit of RNA polymerase II and functions as a scaffold for RNA processing machineries. May be involved in pre-mRNA splicing.</text>
</comment>
<sequence>MAGRGRAATLPAWMTAPAPPGGGAGAPPGPPSRVAPAPPAPPRRWTEHRAPDGRPYWNDGTRSTYAKPQELMTPMERADASTRWRENRAPDGRTYYYHQDTRETRWSLPDDLRLAREAAALAQTAIAAAAAARSSSPAPPPPPAAAAAASAGPSAGSPKARVPRPRDPNAPPRVYADREEAKAAFKELLEDYEIRAGAKWDETAKQIAADERFGALKTIGDKKQCFNEYQTQRAKHEREAKRLAEKAARANFTAMLEERWREFGVEDPSLARHRPRLQDHVDAIAGAEDPRWSAVKDPRDREDLFRSFCDALRIKLRDEKKKLRDEKVNAFKATLRAMGVDGVVDWTWRRVLDELAKDVETTNPDKDGDGGIRTLDRSIQLEAYEEYADELERAHARLAREEKAARLREERRRRDAFVRSLKRARHRGSLRLRMPWRTFVERFLENDVAFVELSRNLSGSRARELYDDEQEEMELLAAEDRAAVEAAAAKAGFDIIANETTRDALMAAVRGKASLPARVTGETGGDEARDGEIDGAQPRRVDSKEEEEEEEEEERLRVACGDAVVAAKERARRAARRKERALDDFYYLLRSRRRDVPITPSSTWADVETALAGERAWIKCVGQPASGGGGDDGPVEGKGGNDPSNVKEKPKETYRADAEAVFVKYVEKLGRREAQAREAMEDGEAMDEGVYDAQDDEDVAVELRRRKERDDLSDELDARGGKRDRRR</sequence>
<dbReference type="KEGG" id="mis:MICPUN_64702"/>
<evidence type="ECO:0000256" key="5">
    <source>
        <dbReference type="ARBA" id="ARBA00023242"/>
    </source>
</evidence>
<dbReference type="AlphaFoldDB" id="C1EIU3"/>
<dbReference type="GO" id="GO:0005685">
    <property type="term" value="C:U1 snRNP"/>
    <property type="evidence" value="ECO:0007669"/>
    <property type="project" value="TreeGrafter"/>
</dbReference>
<evidence type="ECO:0000256" key="10">
    <source>
        <dbReference type="SAM" id="MobiDB-lite"/>
    </source>
</evidence>
<dbReference type="Proteomes" id="UP000002009">
    <property type="component" value="Chromosome 16"/>
</dbReference>
<dbReference type="SUPFAM" id="SSF51045">
    <property type="entry name" value="WW domain"/>
    <property type="match status" value="1"/>
</dbReference>
<dbReference type="FunFam" id="1.10.10.440:FF:000013">
    <property type="entry name" value="pre-mRNA-processing protein 40A isoform X1"/>
    <property type="match status" value="1"/>
</dbReference>
<evidence type="ECO:0000256" key="8">
    <source>
        <dbReference type="ARBA" id="ARBA00064817"/>
    </source>
</evidence>
<comment type="similarity">
    <text evidence="7">Belongs to the PRPF40 family.</text>
</comment>
<accession>C1EIU3</accession>
<feature type="domain" description="WW" evidence="11">
    <location>
        <begin position="78"/>
        <end position="111"/>
    </location>
</feature>
<dbReference type="SMART" id="SM00456">
    <property type="entry name" value="WW"/>
    <property type="match status" value="2"/>
</dbReference>
<evidence type="ECO:0000256" key="3">
    <source>
        <dbReference type="ARBA" id="ARBA00022737"/>
    </source>
</evidence>
<keyword evidence="2" id="KW-0507">mRNA processing</keyword>
<keyword evidence="4" id="KW-0508">mRNA splicing</keyword>
<dbReference type="STRING" id="296587.C1EIU3"/>
<evidence type="ECO:0000256" key="7">
    <source>
        <dbReference type="ARBA" id="ARBA00061317"/>
    </source>
</evidence>
<dbReference type="FunCoup" id="C1EIU3">
    <property type="interactions" value="1880"/>
</dbReference>
<keyword evidence="9" id="KW-0175">Coiled coil</keyword>
<evidence type="ECO:0000259" key="12">
    <source>
        <dbReference type="PROSITE" id="PS51676"/>
    </source>
</evidence>
<comment type="subcellular location">
    <subcellularLocation>
        <location evidence="1">Nucleus</location>
    </subcellularLocation>
</comment>
<comment type="subunit">
    <text evidence="8">Interacts (via the WW domains) with the phosphorylated C-terminal domain of NRPB1 (via CTD domain).</text>
</comment>
<feature type="compositionally biased region" description="Acidic residues" evidence="10">
    <location>
        <begin position="681"/>
        <end position="700"/>
    </location>
</feature>
<dbReference type="eggNOG" id="KOG0152">
    <property type="taxonomic scope" value="Eukaryota"/>
</dbReference>
<proteinExistence type="inferred from homology"/>
<dbReference type="PANTHER" id="PTHR11864">
    <property type="entry name" value="PRE-MRNA-PROCESSING PROTEIN PRP40"/>
    <property type="match status" value="1"/>
</dbReference>
<feature type="compositionally biased region" description="Pro residues" evidence="10">
    <location>
        <begin position="27"/>
        <end position="42"/>
    </location>
</feature>
<evidence type="ECO:0000256" key="1">
    <source>
        <dbReference type="ARBA" id="ARBA00004123"/>
    </source>
</evidence>
<feature type="compositionally biased region" description="Basic and acidic residues" evidence="10">
    <location>
        <begin position="526"/>
        <end position="543"/>
    </location>
</feature>
<organism evidence="13 14">
    <name type="scientific">Micromonas commoda (strain RCC299 / NOUM17 / CCMP2709)</name>
    <name type="common">Picoplanktonic green alga</name>
    <dbReference type="NCBI Taxonomy" id="296587"/>
    <lineage>
        <taxon>Eukaryota</taxon>
        <taxon>Viridiplantae</taxon>
        <taxon>Chlorophyta</taxon>
        <taxon>Mamiellophyceae</taxon>
        <taxon>Mamiellales</taxon>
        <taxon>Mamiellaceae</taxon>
        <taxon>Micromonas</taxon>
    </lineage>
</organism>
<reference evidence="13 14" key="1">
    <citation type="journal article" date="2009" name="Science">
        <title>Green evolution and dynamic adaptations revealed by genomes of the marine picoeukaryotes Micromonas.</title>
        <authorList>
            <person name="Worden A.Z."/>
            <person name="Lee J.H."/>
            <person name="Mock T."/>
            <person name="Rouze P."/>
            <person name="Simmons M.P."/>
            <person name="Aerts A.L."/>
            <person name="Allen A.E."/>
            <person name="Cuvelier M.L."/>
            <person name="Derelle E."/>
            <person name="Everett M.V."/>
            <person name="Foulon E."/>
            <person name="Grimwood J."/>
            <person name="Gundlach H."/>
            <person name="Henrissat B."/>
            <person name="Napoli C."/>
            <person name="McDonald S.M."/>
            <person name="Parker M.S."/>
            <person name="Rombauts S."/>
            <person name="Salamov A."/>
            <person name="Von Dassow P."/>
            <person name="Badger J.H."/>
            <person name="Coutinho P.M."/>
            <person name="Demir E."/>
            <person name="Dubchak I."/>
            <person name="Gentemann C."/>
            <person name="Eikrem W."/>
            <person name="Gready J.E."/>
            <person name="John U."/>
            <person name="Lanier W."/>
            <person name="Lindquist E.A."/>
            <person name="Lucas S."/>
            <person name="Mayer K.F."/>
            <person name="Moreau H."/>
            <person name="Not F."/>
            <person name="Otillar R."/>
            <person name="Panaud O."/>
            <person name="Pangilinan J."/>
            <person name="Paulsen I."/>
            <person name="Piegu B."/>
            <person name="Poliakov A."/>
            <person name="Robbens S."/>
            <person name="Schmutz J."/>
            <person name="Toulza E."/>
            <person name="Wyss T."/>
            <person name="Zelensky A."/>
            <person name="Zhou K."/>
            <person name="Armbrust E.V."/>
            <person name="Bhattacharya D."/>
            <person name="Goodenough U.W."/>
            <person name="Van de Peer Y."/>
            <person name="Grigoriev I.V."/>
        </authorList>
    </citation>
    <scope>NUCLEOTIDE SEQUENCE [LARGE SCALE GENOMIC DNA]</scope>
    <source>
        <strain evidence="14">RCC299 / NOUM17</strain>
    </source>
</reference>
<keyword evidence="5" id="KW-0539">Nucleus</keyword>
<feature type="compositionally biased region" description="Low complexity" evidence="10">
    <location>
        <begin position="125"/>
        <end position="136"/>
    </location>
</feature>
<evidence type="ECO:0000313" key="13">
    <source>
        <dbReference type="EMBL" id="ACO67919.1"/>
    </source>
</evidence>
<dbReference type="SMART" id="SM00441">
    <property type="entry name" value="FF"/>
    <property type="match status" value="3"/>
</dbReference>
<dbReference type="GO" id="GO:0070063">
    <property type="term" value="F:RNA polymerase binding"/>
    <property type="evidence" value="ECO:0007669"/>
    <property type="project" value="UniProtKB-ARBA"/>
</dbReference>
<gene>
    <name evidence="13" type="ORF">MICPUN_64702</name>
</gene>
<keyword evidence="14" id="KW-1185">Reference proteome</keyword>
<dbReference type="GO" id="GO:0003723">
    <property type="term" value="F:RNA binding"/>
    <property type="evidence" value="ECO:0007669"/>
    <property type="project" value="TreeGrafter"/>
</dbReference>
<keyword evidence="3" id="KW-0677">Repeat</keyword>
<dbReference type="SUPFAM" id="SSF81698">
    <property type="entry name" value="FF domain"/>
    <property type="match status" value="1"/>
</dbReference>
<dbReference type="GO" id="GO:0045292">
    <property type="term" value="P:mRNA cis splicing, via spliceosome"/>
    <property type="evidence" value="ECO:0007669"/>
    <property type="project" value="InterPro"/>
</dbReference>
<feature type="region of interest" description="Disordered" evidence="10">
    <location>
        <begin position="621"/>
        <end position="653"/>
    </location>
</feature>
<dbReference type="OMA" id="QQPRPMI"/>
<evidence type="ECO:0000256" key="9">
    <source>
        <dbReference type="SAM" id="Coils"/>
    </source>
</evidence>
<dbReference type="InterPro" id="IPR036020">
    <property type="entry name" value="WW_dom_sf"/>
</dbReference>
<dbReference type="InParanoid" id="C1EIU3"/>
<dbReference type="PROSITE" id="PS50020">
    <property type="entry name" value="WW_DOMAIN_2"/>
    <property type="match status" value="1"/>
</dbReference>
<feature type="compositionally biased region" description="Low complexity" evidence="10">
    <location>
        <begin position="145"/>
        <end position="160"/>
    </location>
</feature>
<dbReference type="EMBL" id="CP001334">
    <property type="protein sequence ID" value="ACO67919.1"/>
    <property type="molecule type" value="Genomic_DNA"/>
</dbReference>
<dbReference type="InterPro" id="IPR036517">
    <property type="entry name" value="FF_domain_sf"/>
</dbReference>
<feature type="compositionally biased region" description="Gly residues" evidence="10">
    <location>
        <begin position="625"/>
        <end position="640"/>
    </location>
</feature>
<dbReference type="OrthoDB" id="498409at2759"/>
<dbReference type="PROSITE" id="PS51676">
    <property type="entry name" value="FF"/>
    <property type="match status" value="1"/>
</dbReference>
<evidence type="ECO:0000256" key="2">
    <source>
        <dbReference type="ARBA" id="ARBA00022664"/>
    </source>
</evidence>
<protein>
    <recommendedName>
        <fullName evidence="15">WW domain-containing protein</fullName>
    </recommendedName>
</protein>
<feature type="region of interest" description="Disordered" evidence="10">
    <location>
        <begin position="125"/>
        <end position="178"/>
    </location>
</feature>
<feature type="coiled-coil region" evidence="9">
    <location>
        <begin position="226"/>
        <end position="253"/>
    </location>
</feature>
<evidence type="ECO:0000259" key="11">
    <source>
        <dbReference type="PROSITE" id="PS50020"/>
    </source>
</evidence>
<dbReference type="RefSeq" id="XP_002506661.1">
    <property type="nucleotide sequence ID" value="XM_002506615.1"/>
</dbReference>
<evidence type="ECO:0000256" key="6">
    <source>
        <dbReference type="ARBA" id="ARBA00056384"/>
    </source>
</evidence>
<feature type="domain" description="FF" evidence="12">
    <location>
        <begin position="178"/>
        <end position="232"/>
    </location>
</feature>
<dbReference type="Gene3D" id="2.20.70.10">
    <property type="match status" value="1"/>
</dbReference>
<name>C1EIU3_MICCC</name>
<dbReference type="CDD" id="cd00201">
    <property type="entry name" value="WW"/>
    <property type="match status" value="1"/>
</dbReference>
<feature type="compositionally biased region" description="Acidic residues" evidence="10">
    <location>
        <begin position="544"/>
        <end position="553"/>
    </location>
</feature>
<dbReference type="GeneID" id="8249594"/>
<evidence type="ECO:0000256" key="4">
    <source>
        <dbReference type="ARBA" id="ARBA00023187"/>
    </source>
</evidence>
<evidence type="ECO:0008006" key="15">
    <source>
        <dbReference type="Google" id="ProtNLM"/>
    </source>
</evidence>
<dbReference type="InterPro" id="IPR039726">
    <property type="entry name" value="Prp40-like"/>
</dbReference>
<dbReference type="Gene3D" id="1.10.10.440">
    <property type="entry name" value="FF domain"/>
    <property type="match status" value="2"/>
</dbReference>
<feature type="compositionally biased region" description="Basic and acidic residues" evidence="10">
    <location>
        <begin position="76"/>
        <end position="91"/>
    </location>
</feature>
<dbReference type="InterPro" id="IPR001202">
    <property type="entry name" value="WW_dom"/>
</dbReference>
<feature type="region of interest" description="Disordered" evidence="10">
    <location>
        <begin position="517"/>
        <end position="554"/>
    </location>
</feature>
<feature type="region of interest" description="Disordered" evidence="10">
    <location>
        <begin position="1"/>
        <end position="96"/>
    </location>
</feature>
<dbReference type="GO" id="GO:0071004">
    <property type="term" value="C:U2-type prespliceosome"/>
    <property type="evidence" value="ECO:0007669"/>
    <property type="project" value="TreeGrafter"/>
</dbReference>
<dbReference type="InterPro" id="IPR002713">
    <property type="entry name" value="FF_domain"/>
</dbReference>
<dbReference type="PANTHER" id="PTHR11864:SF0">
    <property type="entry name" value="PRP40 PRE-MRNA PROCESSING FACTOR 40 HOMOLOG A (YEAST)"/>
    <property type="match status" value="1"/>
</dbReference>
<dbReference type="Pfam" id="PF01846">
    <property type="entry name" value="FF"/>
    <property type="match status" value="1"/>
</dbReference>
<dbReference type="Pfam" id="PF00397">
    <property type="entry name" value="WW"/>
    <property type="match status" value="1"/>
</dbReference>
<feature type="region of interest" description="Disordered" evidence="10">
    <location>
        <begin position="674"/>
        <end position="727"/>
    </location>
</feature>